<organism evidence="2 3">
    <name type="scientific">Pristionchus mayeri</name>
    <dbReference type="NCBI Taxonomy" id="1317129"/>
    <lineage>
        <taxon>Eukaryota</taxon>
        <taxon>Metazoa</taxon>
        <taxon>Ecdysozoa</taxon>
        <taxon>Nematoda</taxon>
        <taxon>Chromadorea</taxon>
        <taxon>Rhabditida</taxon>
        <taxon>Rhabditina</taxon>
        <taxon>Diplogasteromorpha</taxon>
        <taxon>Diplogasteroidea</taxon>
        <taxon>Neodiplogasteridae</taxon>
        <taxon>Pristionchus</taxon>
    </lineage>
</organism>
<dbReference type="Proteomes" id="UP001328107">
    <property type="component" value="Unassembled WGS sequence"/>
</dbReference>
<feature type="chain" id="PRO_5042992963" evidence="1">
    <location>
        <begin position="16"/>
        <end position="190"/>
    </location>
</feature>
<name>A0AAN5CZQ0_9BILA</name>
<accession>A0AAN5CZQ0</accession>
<evidence type="ECO:0000313" key="2">
    <source>
        <dbReference type="EMBL" id="GMR53477.1"/>
    </source>
</evidence>
<feature type="signal peptide" evidence="1">
    <location>
        <begin position="1"/>
        <end position="15"/>
    </location>
</feature>
<evidence type="ECO:0000313" key="3">
    <source>
        <dbReference type="Proteomes" id="UP001328107"/>
    </source>
</evidence>
<evidence type="ECO:0000256" key="1">
    <source>
        <dbReference type="SAM" id="SignalP"/>
    </source>
</evidence>
<dbReference type="AlphaFoldDB" id="A0AAN5CZQ0"/>
<protein>
    <submittedName>
        <fullName evidence="2">Uncharacterized protein</fullName>
    </submittedName>
</protein>
<gene>
    <name evidence="2" type="ORF">PMAYCL1PPCAC_23672</name>
</gene>
<dbReference type="EMBL" id="BTRK01000005">
    <property type="protein sequence ID" value="GMR53477.1"/>
    <property type="molecule type" value="Genomic_DNA"/>
</dbReference>
<reference evidence="3" key="1">
    <citation type="submission" date="2022-10" db="EMBL/GenBank/DDBJ databases">
        <title>Genome assembly of Pristionchus species.</title>
        <authorList>
            <person name="Yoshida K."/>
            <person name="Sommer R.J."/>
        </authorList>
    </citation>
    <scope>NUCLEOTIDE SEQUENCE [LARGE SCALE GENOMIC DNA]</scope>
    <source>
        <strain evidence="3">RS5460</strain>
    </source>
</reference>
<comment type="caution">
    <text evidence="2">The sequence shown here is derived from an EMBL/GenBank/DDBJ whole genome shotgun (WGS) entry which is preliminary data.</text>
</comment>
<proteinExistence type="predicted"/>
<keyword evidence="3" id="KW-1185">Reference proteome</keyword>
<keyword evidence="1" id="KW-0732">Signal</keyword>
<sequence length="190" mass="21920">MRVVLLYFLPSLILSLPRDNVFSLYDNSSRAVVTYKTDCWEKDLPKTYLASVNLVCAVQFIQNVAGIWERATLGAVVVPKDKYKEAYFPCHCAENIVVICCPGGYCDMNMGMMKMALCGMQHLYLHDLVDDNLLAEHLRDKFEETLFFEEVHGGFDDLSYLHGEDQYGNGYLEYNRERVVLNPIYQRYSI</sequence>